<dbReference type="InterPro" id="IPR006158">
    <property type="entry name" value="Cobalamin-bd"/>
</dbReference>
<dbReference type="SMART" id="SM00729">
    <property type="entry name" value="Elp3"/>
    <property type="match status" value="1"/>
</dbReference>
<dbReference type="PANTHER" id="PTHR43409">
    <property type="entry name" value="ANAEROBIC MAGNESIUM-PROTOPORPHYRIN IX MONOMETHYL ESTER CYCLASE-RELATED"/>
    <property type="match status" value="1"/>
</dbReference>
<evidence type="ECO:0000256" key="2">
    <source>
        <dbReference type="ARBA" id="ARBA00022603"/>
    </source>
</evidence>
<dbReference type="RefSeq" id="WP_126305747.1">
    <property type="nucleotide sequence ID" value="NZ_AP018449.1"/>
</dbReference>
<organism evidence="10 11">
    <name type="scientific">Methylomusa anaerophila</name>
    <dbReference type="NCBI Taxonomy" id="1930071"/>
    <lineage>
        <taxon>Bacteria</taxon>
        <taxon>Bacillati</taxon>
        <taxon>Bacillota</taxon>
        <taxon>Negativicutes</taxon>
        <taxon>Selenomonadales</taxon>
        <taxon>Sporomusaceae</taxon>
        <taxon>Methylomusa</taxon>
    </lineage>
</organism>
<dbReference type="PROSITE" id="PS51332">
    <property type="entry name" value="B12_BINDING"/>
    <property type="match status" value="1"/>
</dbReference>
<dbReference type="SUPFAM" id="SSF52242">
    <property type="entry name" value="Cobalamin (vitamin B12)-binding domain"/>
    <property type="match status" value="1"/>
</dbReference>
<dbReference type="SFLD" id="SFLDG01082">
    <property type="entry name" value="B12-binding_domain_containing"/>
    <property type="match status" value="1"/>
</dbReference>
<evidence type="ECO:0000256" key="5">
    <source>
        <dbReference type="ARBA" id="ARBA00022723"/>
    </source>
</evidence>
<accession>A0A348AEW5</accession>
<keyword evidence="5" id="KW-0479">Metal-binding</keyword>
<dbReference type="GO" id="GO:0003824">
    <property type="term" value="F:catalytic activity"/>
    <property type="evidence" value="ECO:0007669"/>
    <property type="project" value="InterPro"/>
</dbReference>
<dbReference type="InterPro" id="IPR034466">
    <property type="entry name" value="Methyltransferase_Class_B"/>
</dbReference>
<dbReference type="PANTHER" id="PTHR43409:SF7">
    <property type="entry name" value="BLL1977 PROTEIN"/>
    <property type="match status" value="1"/>
</dbReference>
<feature type="domain" description="Radical SAM core" evidence="9">
    <location>
        <begin position="205"/>
        <end position="423"/>
    </location>
</feature>
<dbReference type="Gene3D" id="3.40.50.280">
    <property type="entry name" value="Cobalamin-binding domain"/>
    <property type="match status" value="1"/>
</dbReference>
<dbReference type="GO" id="GO:0046872">
    <property type="term" value="F:metal ion binding"/>
    <property type="evidence" value="ECO:0007669"/>
    <property type="project" value="UniProtKB-KW"/>
</dbReference>
<dbReference type="SFLD" id="SFLDG01123">
    <property type="entry name" value="methyltransferase_(Class_B)"/>
    <property type="match status" value="1"/>
</dbReference>
<evidence type="ECO:0000313" key="11">
    <source>
        <dbReference type="Proteomes" id="UP000276437"/>
    </source>
</evidence>
<dbReference type="InterPro" id="IPR007197">
    <property type="entry name" value="rSAM"/>
</dbReference>
<evidence type="ECO:0000256" key="6">
    <source>
        <dbReference type="ARBA" id="ARBA00023004"/>
    </source>
</evidence>
<dbReference type="OrthoDB" id="9801424at2"/>
<dbReference type="InterPro" id="IPR006638">
    <property type="entry name" value="Elp3/MiaA/NifB-like_rSAM"/>
</dbReference>
<evidence type="ECO:0000256" key="1">
    <source>
        <dbReference type="ARBA" id="ARBA00001966"/>
    </source>
</evidence>
<name>A0A348AEW5_9FIRM</name>
<dbReference type="Gene3D" id="3.80.30.20">
    <property type="entry name" value="tm_1862 like domain"/>
    <property type="match status" value="1"/>
</dbReference>
<dbReference type="SFLD" id="SFLDS00029">
    <property type="entry name" value="Radical_SAM"/>
    <property type="match status" value="1"/>
</dbReference>
<evidence type="ECO:0000256" key="7">
    <source>
        <dbReference type="ARBA" id="ARBA00023014"/>
    </source>
</evidence>
<evidence type="ECO:0000313" key="10">
    <source>
        <dbReference type="EMBL" id="BBB89613.1"/>
    </source>
</evidence>
<protein>
    <submittedName>
        <fullName evidence="10">Coproporphyrinogen III oxidase</fullName>
    </submittedName>
</protein>
<keyword evidence="6" id="KW-0408">Iron</keyword>
<dbReference type="InterPro" id="IPR051198">
    <property type="entry name" value="BchE-like"/>
</dbReference>
<evidence type="ECO:0000259" key="9">
    <source>
        <dbReference type="PROSITE" id="PS51918"/>
    </source>
</evidence>
<feature type="domain" description="B12-binding" evidence="8">
    <location>
        <begin position="26"/>
        <end position="158"/>
    </location>
</feature>
<dbReference type="SUPFAM" id="SSF102114">
    <property type="entry name" value="Radical SAM enzymes"/>
    <property type="match status" value="1"/>
</dbReference>
<dbReference type="InterPro" id="IPR036724">
    <property type="entry name" value="Cobalamin-bd_sf"/>
</dbReference>
<sequence length="454" mass="50619">MKILLVNPAFYDGQQFSNRYNSYLDWVKGGNLYVAPFEPPLGLASLYAYLKTQGYQVELIDMQGLLMDSAELAKTIADRQPGLVGVSAMTTTLPAALKVAALTRQAAPAAKVVLGGVHPTLDPAGVLANDSVDFVIRGEGEQALGGLVAALEGRSSIADVAGLCYREGDKSVIKEKTLIIDQDSLPAPAYDSFPVERYIQHNQLLRDIRGVSMLVSRGCPFPCSFCAVHQTMGRKWRVKSANLVVDQIIGLKNKYHLDGIWFKDSILNLNRQWTRDFSQILIERKVDIAWQANTRIDLINEEELQLMQRAGLTQVDLGIESGSPQSLAKLGKGITVDQIKEKVKLARKYVKVFGFFMIGLPGEEEKDVVKTFELAKELKLDRSTWSIYSPLPGSTFYDDLVQAGTIKPYQLDYERIHFTETYEGICKIPSERLKELYREINEYFYTGTMIPSAG</sequence>
<reference evidence="10 11" key="1">
    <citation type="journal article" date="2018" name="Int. J. Syst. Evol. Microbiol.">
        <title>Methylomusa anaerophila gen. nov., sp. nov., an anaerobic methanol-utilizing bacterium isolated from a microbial fuel cell.</title>
        <authorList>
            <person name="Amano N."/>
            <person name="Yamamuro A."/>
            <person name="Miyahara M."/>
            <person name="Kouzuma A."/>
            <person name="Abe T."/>
            <person name="Watanabe K."/>
        </authorList>
    </citation>
    <scope>NUCLEOTIDE SEQUENCE [LARGE SCALE GENOMIC DNA]</scope>
    <source>
        <strain evidence="10 11">MMFC1</strain>
    </source>
</reference>
<dbReference type="GO" id="GO:0031419">
    <property type="term" value="F:cobalamin binding"/>
    <property type="evidence" value="ECO:0007669"/>
    <property type="project" value="InterPro"/>
</dbReference>
<keyword evidence="7" id="KW-0411">Iron-sulfur</keyword>
<evidence type="ECO:0000256" key="4">
    <source>
        <dbReference type="ARBA" id="ARBA00022691"/>
    </source>
</evidence>
<dbReference type="EMBL" id="AP018449">
    <property type="protein sequence ID" value="BBB89613.1"/>
    <property type="molecule type" value="Genomic_DNA"/>
</dbReference>
<dbReference type="GO" id="GO:0051539">
    <property type="term" value="F:4 iron, 4 sulfur cluster binding"/>
    <property type="evidence" value="ECO:0007669"/>
    <property type="project" value="UniProtKB-KW"/>
</dbReference>
<keyword evidence="3" id="KW-0808">Transferase</keyword>
<evidence type="ECO:0000256" key="3">
    <source>
        <dbReference type="ARBA" id="ARBA00022679"/>
    </source>
</evidence>
<dbReference type="PROSITE" id="PS51918">
    <property type="entry name" value="RADICAL_SAM"/>
    <property type="match status" value="1"/>
</dbReference>
<dbReference type="CDD" id="cd02068">
    <property type="entry name" value="radical_SAM_B12_BD"/>
    <property type="match status" value="1"/>
</dbReference>
<dbReference type="InterPro" id="IPR058240">
    <property type="entry name" value="rSAM_sf"/>
</dbReference>
<dbReference type="KEGG" id="mana:MAMMFC1_00246"/>
<dbReference type="Pfam" id="PF04055">
    <property type="entry name" value="Radical_SAM"/>
    <property type="match status" value="1"/>
</dbReference>
<keyword evidence="11" id="KW-1185">Reference proteome</keyword>
<dbReference type="InterPro" id="IPR023404">
    <property type="entry name" value="rSAM_horseshoe"/>
</dbReference>
<comment type="cofactor">
    <cofactor evidence="1">
        <name>[4Fe-4S] cluster</name>
        <dbReference type="ChEBI" id="CHEBI:49883"/>
    </cofactor>
</comment>
<keyword evidence="4" id="KW-0949">S-adenosyl-L-methionine</keyword>
<dbReference type="AlphaFoldDB" id="A0A348AEW5"/>
<dbReference type="Proteomes" id="UP000276437">
    <property type="component" value="Chromosome"/>
</dbReference>
<proteinExistence type="predicted"/>
<gene>
    <name evidence="10" type="ORF">MAMMFC1_00246</name>
</gene>
<dbReference type="Pfam" id="PF02310">
    <property type="entry name" value="B12-binding"/>
    <property type="match status" value="1"/>
</dbReference>
<keyword evidence="2" id="KW-0489">Methyltransferase</keyword>
<evidence type="ECO:0000259" key="8">
    <source>
        <dbReference type="PROSITE" id="PS51332"/>
    </source>
</evidence>
<dbReference type="CDD" id="cd01335">
    <property type="entry name" value="Radical_SAM"/>
    <property type="match status" value="1"/>
</dbReference>